<dbReference type="SUPFAM" id="SSF109854">
    <property type="entry name" value="DinB/YfiT-like putative metalloenzymes"/>
    <property type="match status" value="1"/>
</dbReference>
<dbReference type="Pfam" id="PF05163">
    <property type="entry name" value="DinB"/>
    <property type="match status" value="1"/>
</dbReference>
<feature type="binding site" evidence="3">
    <location>
        <position position="150"/>
    </location>
    <ligand>
        <name>a divalent metal cation</name>
        <dbReference type="ChEBI" id="CHEBI:60240"/>
    </ligand>
</feature>
<organism evidence="4 5">
    <name type="scientific">Massilia violaceinigra</name>
    <dbReference type="NCBI Taxonomy" id="2045208"/>
    <lineage>
        <taxon>Bacteria</taxon>
        <taxon>Pseudomonadati</taxon>
        <taxon>Pseudomonadota</taxon>
        <taxon>Betaproteobacteria</taxon>
        <taxon>Burkholderiales</taxon>
        <taxon>Oxalobacteraceae</taxon>
        <taxon>Telluria group</taxon>
        <taxon>Massilia</taxon>
    </lineage>
</organism>
<feature type="binding site" evidence="3">
    <location>
        <position position="146"/>
    </location>
    <ligand>
        <name>a divalent metal cation</name>
        <dbReference type="ChEBI" id="CHEBI:60240"/>
    </ligand>
</feature>
<dbReference type="InterPro" id="IPR034660">
    <property type="entry name" value="DinB/YfiT-like"/>
</dbReference>
<dbReference type="OrthoDB" id="9807509at2"/>
<sequence length="187" mass="20232">MSELSHLRLMAGYNAWMNEKLYAAAATLPAHELAAERGAFFGSLLGTLNHLVAGDTIWLRRFATHPARFAALEPVLALAPPGALDAIHSDDLAVLAAHRRMLDAMIGAWTTQLSDADLEHVLHYASTKGIASQKRFGDLLLHFFNHQTHHRGQASTLLSQAGADLGVTDLLMLIENVEEQTAPPGIA</sequence>
<keyword evidence="5" id="KW-1185">Reference proteome</keyword>
<dbReference type="GO" id="GO:0046872">
    <property type="term" value="F:metal ion binding"/>
    <property type="evidence" value="ECO:0007669"/>
    <property type="project" value="UniProtKB-KW"/>
</dbReference>
<comment type="similarity">
    <text evidence="1">Belongs to the DinB family.</text>
</comment>
<evidence type="ECO:0000256" key="1">
    <source>
        <dbReference type="ARBA" id="ARBA00008635"/>
    </source>
</evidence>
<dbReference type="Proteomes" id="UP000229897">
    <property type="component" value="Chromosome"/>
</dbReference>
<proteinExistence type="inferred from homology"/>
<dbReference type="PANTHER" id="PTHR37302:SF1">
    <property type="entry name" value="PROTEIN DINB"/>
    <property type="match status" value="1"/>
</dbReference>
<dbReference type="KEGG" id="mass:CR152_00855"/>
<dbReference type="Gene3D" id="1.20.120.450">
    <property type="entry name" value="dinb family like domain"/>
    <property type="match status" value="1"/>
</dbReference>
<dbReference type="RefSeq" id="WP_099872943.1">
    <property type="nucleotide sequence ID" value="NZ_CP024608.1"/>
</dbReference>
<dbReference type="EMBL" id="CP024608">
    <property type="protein sequence ID" value="ATQ73216.1"/>
    <property type="molecule type" value="Genomic_DNA"/>
</dbReference>
<keyword evidence="2 3" id="KW-0479">Metal-binding</keyword>
<name>A0A2D2DE08_9BURK</name>
<dbReference type="AlphaFoldDB" id="A0A2D2DE08"/>
<feature type="binding site" evidence="3">
    <location>
        <position position="50"/>
    </location>
    <ligand>
        <name>a divalent metal cation</name>
        <dbReference type="ChEBI" id="CHEBI:60240"/>
    </ligand>
</feature>
<evidence type="ECO:0000256" key="3">
    <source>
        <dbReference type="PIRSR" id="PIRSR607837-1"/>
    </source>
</evidence>
<accession>A0A2D2DE08</accession>
<evidence type="ECO:0000313" key="5">
    <source>
        <dbReference type="Proteomes" id="UP000229897"/>
    </source>
</evidence>
<protein>
    <submittedName>
        <fullName evidence="4">Damage-inducible protein DinB</fullName>
    </submittedName>
</protein>
<dbReference type="PANTHER" id="PTHR37302">
    <property type="entry name" value="SLR1116 PROTEIN"/>
    <property type="match status" value="1"/>
</dbReference>
<reference evidence="4" key="1">
    <citation type="submission" date="2017-10" db="EMBL/GenBank/DDBJ databases">
        <title>Massilia psychrophilum sp. nov., a novel purple-pigmented bacterium isolated from Tianshan glacier, Xinjiang Municipality, China.</title>
        <authorList>
            <person name="Wang H."/>
        </authorList>
    </citation>
    <scope>NUCLEOTIDE SEQUENCE [LARGE SCALE GENOMIC DNA]</scope>
    <source>
        <strain evidence="4">B2</strain>
    </source>
</reference>
<evidence type="ECO:0000256" key="2">
    <source>
        <dbReference type="ARBA" id="ARBA00022723"/>
    </source>
</evidence>
<gene>
    <name evidence="4" type="ORF">CR152_00855</name>
</gene>
<evidence type="ECO:0000313" key="4">
    <source>
        <dbReference type="EMBL" id="ATQ73216.1"/>
    </source>
</evidence>
<dbReference type="InterPro" id="IPR007837">
    <property type="entry name" value="DinB"/>
</dbReference>